<sequence length="525" mass="57565">MTNSRIQADLFDLNGKPITPAATLVLRRTASGKLRPAESAPNSLRRIGAITNGTPIPSASKFYHRGGEKTEVDDSSEYLCPRSEHSADSLKSTAARECSIGETSSSAWGKHGQRKLDTQQQRDSLYTTDYVGLTATGLKIKPGPARKVEIAAPVKTPKAQKAMVLEGRPNRSLALHDQGAEQREMKVDCDMCCGKGALRKQVDQMLLTRSNSTTVIIDISEPKTSEQHNTSRSSPGSATSDVLPCGCLRSTLFQALSSVPITELPAYPSTTASFSSTAPGRITPVSSSSGPPSTPTSLHRSSTSFTDFSSVFSPPDTAFSPVSTGEDETPTYHWQYYIPHISTSTSDYYTDCSWIAFDVVRPQTGTSGCFLKGETEAEAEQSPEERIQMAQGMLSPIPRTPEEVELPEIGDDEFEYYPSPIEGAGQRYPFVNFVGTEENGEGRYGRKEILSIEKGRDETDAREHGFSDGTEDPQICVLKRGRGETTESRKRKVWDHSSLERKGRLVDWLGRLTLRARKGHEKIRL</sequence>
<evidence type="ECO:0000313" key="3">
    <source>
        <dbReference type="Proteomes" id="UP000800097"/>
    </source>
</evidence>
<accession>A0A6A6JA88</accession>
<feature type="region of interest" description="Disordered" evidence="1">
    <location>
        <begin position="217"/>
        <end position="240"/>
    </location>
</feature>
<keyword evidence="3" id="KW-1185">Reference proteome</keyword>
<protein>
    <submittedName>
        <fullName evidence="2">Uncharacterized protein</fullName>
    </submittedName>
</protein>
<evidence type="ECO:0000256" key="1">
    <source>
        <dbReference type="SAM" id="MobiDB-lite"/>
    </source>
</evidence>
<evidence type="ECO:0000313" key="2">
    <source>
        <dbReference type="EMBL" id="KAF2273312.1"/>
    </source>
</evidence>
<name>A0A6A6JA88_WESOR</name>
<gene>
    <name evidence="2" type="ORF">EI97DRAFT_445049</name>
</gene>
<feature type="region of interest" description="Disordered" evidence="1">
    <location>
        <begin position="272"/>
        <end position="302"/>
    </location>
</feature>
<dbReference type="RefSeq" id="XP_033650851.1">
    <property type="nucleotide sequence ID" value="XM_033799940.1"/>
</dbReference>
<dbReference type="AlphaFoldDB" id="A0A6A6JA88"/>
<dbReference type="EMBL" id="ML986511">
    <property type="protein sequence ID" value="KAF2273312.1"/>
    <property type="molecule type" value="Genomic_DNA"/>
</dbReference>
<proteinExistence type="predicted"/>
<feature type="compositionally biased region" description="Polar residues" evidence="1">
    <location>
        <begin position="227"/>
        <end position="240"/>
    </location>
</feature>
<reference evidence="2" key="1">
    <citation type="journal article" date="2020" name="Stud. Mycol.">
        <title>101 Dothideomycetes genomes: a test case for predicting lifestyles and emergence of pathogens.</title>
        <authorList>
            <person name="Haridas S."/>
            <person name="Albert R."/>
            <person name="Binder M."/>
            <person name="Bloem J."/>
            <person name="Labutti K."/>
            <person name="Salamov A."/>
            <person name="Andreopoulos B."/>
            <person name="Baker S."/>
            <person name="Barry K."/>
            <person name="Bills G."/>
            <person name="Bluhm B."/>
            <person name="Cannon C."/>
            <person name="Castanera R."/>
            <person name="Culley D."/>
            <person name="Daum C."/>
            <person name="Ezra D."/>
            <person name="Gonzalez J."/>
            <person name="Henrissat B."/>
            <person name="Kuo A."/>
            <person name="Liang C."/>
            <person name="Lipzen A."/>
            <person name="Lutzoni F."/>
            <person name="Magnuson J."/>
            <person name="Mondo S."/>
            <person name="Nolan M."/>
            <person name="Ohm R."/>
            <person name="Pangilinan J."/>
            <person name="Park H.-J."/>
            <person name="Ramirez L."/>
            <person name="Alfaro M."/>
            <person name="Sun H."/>
            <person name="Tritt A."/>
            <person name="Yoshinaga Y."/>
            <person name="Zwiers L.-H."/>
            <person name="Turgeon B."/>
            <person name="Goodwin S."/>
            <person name="Spatafora J."/>
            <person name="Crous P."/>
            <person name="Grigoriev I."/>
        </authorList>
    </citation>
    <scope>NUCLEOTIDE SEQUENCE</scope>
    <source>
        <strain evidence="2">CBS 379.55</strain>
    </source>
</reference>
<feature type="region of interest" description="Disordered" evidence="1">
    <location>
        <begin position="48"/>
        <end position="68"/>
    </location>
</feature>
<organism evidence="2 3">
    <name type="scientific">Westerdykella ornata</name>
    <dbReference type="NCBI Taxonomy" id="318751"/>
    <lineage>
        <taxon>Eukaryota</taxon>
        <taxon>Fungi</taxon>
        <taxon>Dikarya</taxon>
        <taxon>Ascomycota</taxon>
        <taxon>Pezizomycotina</taxon>
        <taxon>Dothideomycetes</taxon>
        <taxon>Pleosporomycetidae</taxon>
        <taxon>Pleosporales</taxon>
        <taxon>Sporormiaceae</taxon>
        <taxon>Westerdykella</taxon>
    </lineage>
</organism>
<dbReference type="Proteomes" id="UP000800097">
    <property type="component" value="Unassembled WGS sequence"/>
</dbReference>
<dbReference type="GeneID" id="54553115"/>